<sequence length="385" mass="41933">MSFRSSRSHTKPVAPPRRRSSSLTRSAGATNGYQSSNGRPFSIHGSITAPMNYPTSSSSANYLYGSNQNLRSGSGNDYYSGNNDYRRSSYGNAGGTIKFPIGSMNAASGGQSYSSPYKDRYSQNYYSNGSSATSSYTSAYKDRNYFNPYTSYDNGVTTASLSIPGPTMKRDYNSRSTNLLSTSGLGGGSNSNLMSNSQGIVNLGRSQSLREQERKSRTRKHREAAKNAVPDSAVPYDPIATGSLASTQKSLSSLSLQSEGYESGNESRSCAESLASNSLNTNDDGEFIDYKALYEAAKTENELLRASLKSREQDLAAAKLALERLTAAATKSSLSENEKREKRAMERKISEMEEELKQMDALKTENQRLKDENGALIRVISKLSK</sequence>
<dbReference type="InterPro" id="IPR031775">
    <property type="entry name" value="PRKG1_interact"/>
</dbReference>
<evidence type="ECO:0000256" key="3">
    <source>
        <dbReference type="SAM" id="Coils"/>
    </source>
</evidence>
<gene>
    <name evidence="6" type="ORF">PVAND_008791</name>
</gene>
<dbReference type="EMBL" id="JADBJN010000002">
    <property type="protein sequence ID" value="KAG5679204.1"/>
    <property type="molecule type" value="Genomic_DNA"/>
</dbReference>
<dbReference type="AlphaFoldDB" id="A0A9J6CAR4"/>
<dbReference type="InterPro" id="IPR051226">
    <property type="entry name" value="PP1_Regulatory_Subunit"/>
</dbReference>
<evidence type="ECO:0000256" key="1">
    <source>
        <dbReference type="ARBA" id="ARBA00022473"/>
    </source>
</evidence>
<dbReference type="GO" id="GO:0019901">
    <property type="term" value="F:protein kinase binding"/>
    <property type="evidence" value="ECO:0007669"/>
    <property type="project" value="InterPro"/>
</dbReference>
<protein>
    <recommendedName>
        <fullName evidence="5">cGMP-dependent protein kinase interacting domain-containing protein</fullName>
    </recommendedName>
</protein>
<dbReference type="Proteomes" id="UP001107558">
    <property type="component" value="Chromosome 2"/>
</dbReference>
<feature type="compositionally biased region" description="Polar residues" evidence="4">
    <location>
        <begin position="27"/>
        <end position="39"/>
    </location>
</feature>
<name>A0A9J6CAR4_POLVA</name>
<dbReference type="Gene3D" id="6.10.250.1820">
    <property type="match status" value="1"/>
</dbReference>
<feature type="domain" description="cGMP-dependent protein kinase interacting" evidence="5">
    <location>
        <begin position="289"/>
        <end position="385"/>
    </location>
</feature>
<organism evidence="6 7">
    <name type="scientific">Polypedilum vanderplanki</name>
    <name type="common">Sleeping chironomid midge</name>
    <dbReference type="NCBI Taxonomy" id="319348"/>
    <lineage>
        <taxon>Eukaryota</taxon>
        <taxon>Metazoa</taxon>
        <taxon>Ecdysozoa</taxon>
        <taxon>Arthropoda</taxon>
        <taxon>Hexapoda</taxon>
        <taxon>Insecta</taxon>
        <taxon>Pterygota</taxon>
        <taxon>Neoptera</taxon>
        <taxon>Endopterygota</taxon>
        <taxon>Diptera</taxon>
        <taxon>Nematocera</taxon>
        <taxon>Chironomoidea</taxon>
        <taxon>Chironomidae</taxon>
        <taxon>Chironominae</taxon>
        <taxon>Polypedilum</taxon>
        <taxon>Polypedilum</taxon>
    </lineage>
</organism>
<keyword evidence="1" id="KW-0217">Developmental protein</keyword>
<proteinExistence type="predicted"/>
<feature type="region of interest" description="Disordered" evidence="4">
    <location>
        <begin position="159"/>
        <end position="240"/>
    </location>
</feature>
<evidence type="ECO:0000256" key="4">
    <source>
        <dbReference type="SAM" id="MobiDB-lite"/>
    </source>
</evidence>
<evidence type="ECO:0000259" key="5">
    <source>
        <dbReference type="Pfam" id="PF15898"/>
    </source>
</evidence>
<feature type="compositionally biased region" description="Low complexity" evidence="4">
    <location>
        <begin position="174"/>
        <end position="183"/>
    </location>
</feature>
<keyword evidence="2" id="KW-0677">Repeat</keyword>
<evidence type="ECO:0000313" key="6">
    <source>
        <dbReference type="EMBL" id="KAG5679204.1"/>
    </source>
</evidence>
<evidence type="ECO:0000256" key="2">
    <source>
        <dbReference type="ARBA" id="ARBA00022737"/>
    </source>
</evidence>
<dbReference type="GO" id="GO:0004857">
    <property type="term" value="F:enzyme inhibitor activity"/>
    <property type="evidence" value="ECO:0007669"/>
    <property type="project" value="TreeGrafter"/>
</dbReference>
<dbReference type="GO" id="GO:0019208">
    <property type="term" value="F:phosphatase regulator activity"/>
    <property type="evidence" value="ECO:0007669"/>
    <property type="project" value="TreeGrafter"/>
</dbReference>
<dbReference type="PANTHER" id="PTHR24179">
    <property type="entry name" value="PROTEIN PHOSPHATASE 1 REGULATORY SUBUNIT 12"/>
    <property type="match status" value="1"/>
</dbReference>
<dbReference type="OrthoDB" id="19014at2759"/>
<feature type="region of interest" description="Disordered" evidence="4">
    <location>
        <begin position="1"/>
        <end position="41"/>
    </location>
</feature>
<reference evidence="6" key="1">
    <citation type="submission" date="2021-03" db="EMBL/GenBank/DDBJ databases">
        <title>Chromosome level genome of the anhydrobiotic midge Polypedilum vanderplanki.</title>
        <authorList>
            <person name="Yoshida Y."/>
            <person name="Kikawada T."/>
            <person name="Gusev O."/>
        </authorList>
    </citation>
    <scope>NUCLEOTIDE SEQUENCE</scope>
    <source>
        <strain evidence="6">NIAS01</strain>
        <tissue evidence="6">Whole body or cell culture</tissue>
    </source>
</reference>
<dbReference type="Pfam" id="PF15898">
    <property type="entry name" value="PRKG1_interact"/>
    <property type="match status" value="1"/>
</dbReference>
<comment type="caution">
    <text evidence="6">The sequence shown here is derived from an EMBL/GenBank/DDBJ whole genome shotgun (WGS) entry which is preliminary data.</text>
</comment>
<keyword evidence="7" id="KW-1185">Reference proteome</keyword>
<keyword evidence="3" id="KW-0175">Coiled coil</keyword>
<feature type="coiled-coil region" evidence="3">
    <location>
        <begin position="294"/>
        <end position="379"/>
    </location>
</feature>
<evidence type="ECO:0000313" key="7">
    <source>
        <dbReference type="Proteomes" id="UP001107558"/>
    </source>
</evidence>
<feature type="compositionally biased region" description="Polar residues" evidence="4">
    <location>
        <begin position="198"/>
        <end position="207"/>
    </location>
</feature>
<dbReference type="PANTHER" id="PTHR24179:SF21">
    <property type="entry name" value="MYOSIN BINDING SUBUNIT, ISOFORM O"/>
    <property type="match status" value="1"/>
</dbReference>
<dbReference type="GO" id="GO:0005737">
    <property type="term" value="C:cytoplasm"/>
    <property type="evidence" value="ECO:0007669"/>
    <property type="project" value="TreeGrafter"/>
</dbReference>
<feature type="compositionally biased region" description="Basic residues" evidence="4">
    <location>
        <begin position="1"/>
        <end position="20"/>
    </location>
</feature>
<accession>A0A9J6CAR4</accession>